<dbReference type="InterPro" id="IPR000014">
    <property type="entry name" value="PAS"/>
</dbReference>
<feature type="region of interest" description="Disordered" evidence="4">
    <location>
        <begin position="670"/>
        <end position="728"/>
    </location>
</feature>
<feature type="domain" description="PAS" evidence="5">
    <location>
        <begin position="263"/>
        <end position="365"/>
    </location>
</feature>
<dbReference type="Gene3D" id="3.30.450.20">
    <property type="entry name" value="PAS domain"/>
    <property type="match status" value="1"/>
</dbReference>
<sequence length="790" mass="84318">MDSDNSSTSPRPSERHGSNPFITVLSPPPAAKSVQTQHKTQFRLRSDSGLALHTNPAAFRQYTAYNNDGSLSTRPCRGRTPSLDATGSVEEHSSGCSPERDVQGFSLNGRVLPDFFEPAVIRLAFSDPCIVRRLRAFAETRYGGPDIDFLQHVEEYSQALECVISSMRVISSRFTGTTATSPLGLPRDVSCSLRADAKYCARTALPALDKLYQEARATTQERLSHNLYPEYVKHKISQCLKDALSTRALGPDTPIPFRGLGEAFCLTDPLQPGNPVIFASDGLIETCGYRREEIVGQNARLFQGVATDPEAVCRLSQAVSSGQEATELVLNYRPDGTPYWNMLFVCPLIENGALRYFLGAQVDISHKMGSDCKDVLAILNYGPAPDDLDAVRTPISPSATVGSRRGSGENGEDTSPGDEQRGAKQPSRRQRFLRRFRRRSPSPKATTPSRGSTASLSTSEDAPGPLLSPRVFPRPVSPFRSLENRVRDTYYHPPQPLDEDSTPYSRFLILRYETCPSPPCPTSAPSTPPPASPRSQSPHTTSRHYHHPPRAQQQVQVQQPERERERRLLTRVPRPNPASTKSKPGKQAKESCPAISLPVAFSSPHALRLLGLGAHEPHAVAGRDIFSVLTSRFGAGAPRQEGVAALRAALARGESVVTDMFVHLPNVPLSRSGSWSGPTSGGSVPGGVRRGGSSGSAKTMATAAARSMTTNETTPTGASGSGLDIPGNGSGSGYLSGYGSSVSNVSTTTTGEGNGNGTASTGSATTGGSASESDGGVGEGAFEEGGMLSV</sequence>
<accession>A0ABR3V8N1</accession>
<dbReference type="PANTHER" id="PTHR47429:SF2">
    <property type="entry name" value="PROTEIN TWIN LOV 1"/>
    <property type="match status" value="1"/>
</dbReference>
<dbReference type="Pfam" id="PF13426">
    <property type="entry name" value="PAS_9"/>
    <property type="match status" value="1"/>
</dbReference>
<evidence type="ECO:0000313" key="6">
    <source>
        <dbReference type="EMBL" id="KAL1838100.1"/>
    </source>
</evidence>
<evidence type="ECO:0000256" key="3">
    <source>
        <dbReference type="ARBA" id="ARBA00022991"/>
    </source>
</evidence>
<dbReference type="InterPro" id="IPR035965">
    <property type="entry name" value="PAS-like_dom_sf"/>
</dbReference>
<evidence type="ECO:0000256" key="4">
    <source>
        <dbReference type="SAM" id="MobiDB-lite"/>
    </source>
</evidence>
<feature type="region of interest" description="Disordered" evidence="4">
    <location>
        <begin position="745"/>
        <end position="790"/>
    </location>
</feature>
<proteinExistence type="predicted"/>
<evidence type="ECO:0000256" key="1">
    <source>
        <dbReference type="ARBA" id="ARBA00022630"/>
    </source>
</evidence>
<feature type="compositionally biased region" description="Low complexity" evidence="4">
    <location>
        <begin position="468"/>
        <end position="477"/>
    </location>
</feature>
<feature type="region of interest" description="Disordered" evidence="4">
    <location>
        <begin position="1"/>
        <end position="37"/>
    </location>
</feature>
<evidence type="ECO:0000259" key="5">
    <source>
        <dbReference type="Pfam" id="PF13426"/>
    </source>
</evidence>
<feature type="compositionally biased region" description="Pro residues" evidence="4">
    <location>
        <begin position="518"/>
        <end position="532"/>
    </location>
</feature>
<feature type="compositionally biased region" description="Gly residues" evidence="4">
    <location>
        <begin position="679"/>
        <end position="694"/>
    </location>
</feature>
<keyword evidence="1" id="KW-0285">Flavoprotein</keyword>
<keyword evidence="7" id="KW-1185">Reference proteome</keyword>
<dbReference type="PANTHER" id="PTHR47429">
    <property type="entry name" value="PROTEIN TWIN LOV 1"/>
    <property type="match status" value="1"/>
</dbReference>
<gene>
    <name evidence="6" type="ORF">VTJ49DRAFT_3031</name>
</gene>
<feature type="compositionally biased region" description="Polar residues" evidence="4">
    <location>
        <begin position="1"/>
        <end position="11"/>
    </location>
</feature>
<feature type="compositionally biased region" description="Polar residues" evidence="4">
    <location>
        <begin position="444"/>
        <end position="460"/>
    </location>
</feature>
<feature type="compositionally biased region" description="Low complexity" evidence="4">
    <location>
        <begin position="745"/>
        <end position="774"/>
    </location>
</feature>
<protein>
    <recommendedName>
        <fullName evidence="5">PAS domain-containing protein</fullName>
    </recommendedName>
</protein>
<organism evidence="6 7">
    <name type="scientific">Humicola insolens</name>
    <name type="common">Soft-rot fungus</name>
    <dbReference type="NCBI Taxonomy" id="85995"/>
    <lineage>
        <taxon>Eukaryota</taxon>
        <taxon>Fungi</taxon>
        <taxon>Dikarya</taxon>
        <taxon>Ascomycota</taxon>
        <taxon>Pezizomycotina</taxon>
        <taxon>Sordariomycetes</taxon>
        <taxon>Sordariomycetidae</taxon>
        <taxon>Sordariales</taxon>
        <taxon>Chaetomiaceae</taxon>
        <taxon>Mycothermus</taxon>
    </lineage>
</organism>
<feature type="compositionally biased region" description="Low complexity" evidence="4">
    <location>
        <begin position="550"/>
        <end position="559"/>
    </location>
</feature>
<reference evidence="6 7" key="1">
    <citation type="journal article" date="2024" name="Commun. Biol.">
        <title>Comparative genomic analysis of thermophilic fungi reveals convergent evolutionary adaptations and gene losses.</title>
        <authorList>
            <person name="Steindorff A.S."/>
            <person name="Aguilar-Pontes M.V."/>
            <person name="Robinson A.J."/>
            <person name="Andreopoulos B."/>
            <person name="LaButti K."/>
            <person name="Kuo A."/>
            <person name="Mondo S."/>
            <person name="Riley R."/>
            <person name="Otillar R."/>
            <person name="Haridas S."/>
            <person name="Lipzen A."/>
            <person name="Grimwood J."/>
            <person name="Schmutz J."/>
            <person name="Clum A."/>
            <person name="Reid I.D."/>
            <person name="Moisan M.C."/>
            <person name="Butler G."/>
            <person name="Nguyen T.T.M."/>
            <person name="Dewar K."/>
            <person name="Conant G."/>
            <person name="Drula E."/>
            <person name="Henrissat B."/>
            <person name="Hansel C."/>
            <person name="Singer S."/>
            <person name="Hutchinson M.I."/>
            <person name="de Vries R.P."/>
            <person name="Natvig D.O."/>
            <person name="Powell A.J."/>
            <person name="Tsang A."/>
            <person name="Grigoriev I.V."/>
        </authorList>
    </citation>
    <scope>NUCLEOTIDE SEQUENCE [LARGE SCALE GENOMIC DNA]</scope>
    <source>
        <strain evidence="6 7">CBS 620.91</strain>
    </source>
</reference>
<keyword evidence="3" id="KW-0157">Chromophore</keyword>
<dbReference type="SUPFAM" id="SSF48097">
    <property type="entry name" value="Regulator of G-protein signaling, RGS"/>
    <property type="match status" value="1"/>
</dbReference>
<evidence type="ECO:0000313" key="7">
    <source>
        <dbReference type="Proteomes" id="UP001583172"/>
    </source>
</evidence>
<comment type="caution">
    <text evidence="6">The sequence shown here is derived from an EMBL/GenBank/DDBJ whole genome shotgun (WGS) entry which is preliminary data.</text>
</comment>
<dbReference type="EMBL" id="JAZGSY010000238">
    <property type="protein sequence ID" value="KAL1838100.1"/>
    <property type="molecule type" value="Genomic_DNA"/>
</dbReference>
<dbReference type="SUPFAM" id="SSF55785">
    <property type="entry name" value="PYP-like sensor domain (PAS domain)"/>
    <property type="match status" value="1"/>
</dbReference>
<name>A0ABR3V8N1_HUMIN</name>
<keyword evidence="2" id="KW-0288">FMN</keyword>
<evidence type="ECO:0000256" key="2">
    <source>
        <dbReference type="ARBA" id="ARBA00022643"/>
    </source>
</evidence>
<feature type="region of interest" description="Disordered" evidence="4">
    <location>
        <begin position="387"/>
        <end position="477"/>
    </location>
</feature>
<feature type="compositionally biased region" description="Basic residues" evidence="4">
    <location>
        <begin position="426"/>
        <end position="441"/>
    </location>
</feature>
<feature type="region of interest" description="Disordered" evidence="4">
    <location>
        <begin position="73"/>
        <end position="98"/>
    </location>
</feature>
<feature type="region of interest" description="Disordered" evidence="4">
    <location>
        <begin position="518"/>
        <end position="591"/>
    </location>
</feature>
<dbReference type="InterPro" id="IPR036305">
    <property type="entry name" value="RGS_sf"/>
</dbReference>
<feature type="compositionally biased region" description="Basic and acidic residues" evidence="4">
    <location>
        <begin position="89"/>
        <end position="98"/>
    </location>
</feature>
<dbReference type="Proteomes" id="UP001583172">
    <property type="component" value="Unassembled WGS sequence"/>
</dbReference>
<feature type="compositionally biased region" description="Low complexity" evidence="4">
    <location>
        <begin position="695"/>
        <end position="710"/>
    </location>
</feature>